<keyword evidence="3" id="KW-1185">Reference proteome</keyword>
<reference evidence="3" key="1">
    <citation type="submission" date="2023-07" db="EMBL/GenBank/DDBJ databases">
        <title>30 novel species of actinomycetes from the DSMZ collection.</title>
        <authorList>
            <person name="Nouioui I."/>
        </authorList>
    </citation>
    <scope>NUCLEOTIDE SEQUENCE [LARGE SCALE GENOMIC DNA]</scope>
    <source>
        <strain evidence="3">DSM 44938</strain>
    </source>
</reference>
<sequence length="139" mass="15522">MTSTTGPGADPAPKPKRRTFSAEYKLRIVAEYDAAPAGEKGAILRRERLYSSHVIEWRQARDAGALTALTDHRATPARPKKSAAEFDNERLRRENERLRKEVARKDAALEVLGKHTRCWSGSPAARTERCPGRPSARLC</sequence>
<dbReference type="Proteomes" id="UP001183246">
    <property type="component" value="Unassembled WGS sequence"/>
</dbReference>
<evidence type="ECO:0000313" key="2">
    <source>
        <dbReference type="EMBL" id="MDT0343087.1"/>
    </source>
</evidence>
<accession>A0ABU2MN89</accession>
<dbReference type="EMBL" id="JAVREL010000005">
    <property type="protein sequence ID" value="MDT0343087.1"/>
    <property type="molecule type" value="Genomic_DNA"/>
</dbReference>
<name>A0ABU2MN89_9ACTN</name>
<proteinExistence type="predicted"/>
<evidence type="ECO:0008006" key="4">
    <source>
        <dbReference type="Google" id="ProtNLM"/>
    </source>
</evidence>
<organism evidence="2 3">
    <name type="scientific">Streptomyces litchfieldiae</name>
    <dbReference type="NCBI Taxonomy" id="3075543"/>
    <lineage>
        <taxon>Bacteria</taxon>
        <taxon>Bacillati</taxon>
        <taxon>Actinomycetota</taxon>
        <taxon>Actinomycetes</taxon>
        <taxon>Kitasatosporales</taxon>
        <taxon>Streptomycetaceae</taxon>
        <taxon>Streptomyces</taxon>
    </lineage>
</organism>
<dbReference type="SUPFAM" id="SSF46689">
    <property type="entry name" value="Homeodomain-like"/>
    <property type="match status" value="1"/>
</dbReference>
<feature type="region of interest" description="Disordered" evidence="1">
    <location>
        <begin position="120"/>
        <end position="139"/>
    </location>
</feature>
<comment type="caution">
    <text evidence="2">The sequence shown here is derived from an EMBL/GenBank/DDBJ whole genome shotgun (WGS) entry which is preliminary data.</text>
</comment>
<dbReference type="InterPro" id="IPR009057">
    <property type="entry name" value="Homeodomain-like_sf"/>
</dbReference>
<protein>
    <recommendedName>
        <fullName evidence="4">Transposase</fullName>
    </recommendedName>
</protein>
<gene>
    <name evidence="2" type="ORF">RM590_10720</name>
</gene>
<evidence type="ECO:0000256" key="1">
    <source>
        <dbReference type="SAM" id="MobiDB-lite"/>
    </source>
</evidence>
<dbReference type="RefSeq" id="WP_311704230.1">
    <property type="nucleotide sequence ID" value="NZ_JAVREL010000005.1"/>
</dbReference>
<feature type="region of interest" description="Disordered" evidence="1">
    <location>
        <begin position="68"/>
        <end position="87"/>
    </location>
</feature>
<evidence type="ECO:0000313" key="3">
    <source>
        <dbReference type="Proteomes" id="UP001183246"/>
    </source>
</evidence>